<dbReference type="InterPro" id="IPR004089">
    <property type="entry name" value="MCPsignal_dom"/>
</dbReference>
<dbReference type="InterPro" id="IPR029151">
    <property type="entry name" value="Sensor-like_sf"/>
</dbReference>
<evidence type="ECO:0000256" key="4">
    <source>
        <dbReference type="SAM" id="Coils"/>
    </source>
</evidence>
<dbReference type="CDD" id="cd06225">
    <property type="entry name" value="HAMP"/>
    <property type="match status" value="1"/>
</dbReference>
<dbReference type="Gene3D" id="1.10.287.950">
    <property type="entry name" value="Methyl-accepting chemotaxis protein"/>
    <property type="match status" value="1"/>
</dbReference>
<dbReference type="InterPro" id="IPR003660">
    <property type="entry name" value="HAMP_dom"/>
</dbReference>
<dbReference type="SUPFAM" id="SSF103190">
    <property type="entry name" value="Sensory domain-like"/>
    <property type="match status" value="1"/>
</dbReference>
<evidence type="ECO:0000259" key="7">
    <source>
        <dbReference type="PROSITE" id="PS50885"/>
    </source>
</evidence>
<comment type="similarity">
    <text evidence="2">Belongs to the methyl-accepting chemotaxis (MCP) protein family.</text>
</comment>
<dbReference type="PANTHER" id="PTHR32089">
    <property type="entry name" value="METHYL-ACCEPTING CHEMOTAXIS PROTEIN MCPB"/>
    <property type="match status" value="1"/>
</dbReference>
<keyword evidence="5" id="KW-0472">Membrane</keyword>
<dbReference type="Pfam" id="PF22673">
    <property type="entry name" value="MCP-like_PDC_1"/>
    <property type="match status" value="1"/>
</dbReference>
<dbReference type="SMART" id="SM00283">
    <property type="entry name" value="MA"/>
    <property type="match status" value="1"/>
</dbReference>
<name>A0A1H7M7Q9_9FIRM</name>
<gene>
    <name evidence="8" type="ORF">SAMN02910377_02569</name>
</gene>
<feature type="domain" description="Methyl-accepting transducer" evidence="6">
    <location>
        <begin position="396"/>
        <end position="654"/>
    </location>
</feature>
<sequence length="689" mass="74367">MSFKKIGTKMLVMILPILVIAQIVLTIMSATSSDALVDTKTQESMSAELRANISEVSGYLQDVETLADSIAISVASSYTFTAWDAYEKMLQDMIATNDIVLGSGLWFEPYAYDPEQQYYGPYVYKDGDKSVTTWEYSNSTYDYFAQEYYTNAMASDGPVITDPYYDPTSGTVMSSCSTPIVVNGTKIGCVTVDIELSAITEIISNVTVGKTGVGILTAADGLLIAGYDDEKVQSGAYLTEDENASVVSMMSTVLAEDEGTSGYTAGKTDHKVYFDTIDLTGWKLMVSIDAYELKQPIYLLINRLVIVCVVALVVAIVIIVIGIGGVAKTIRKVQNFATELAEGDFTIEKLSVKGKDELAVMSTSLNDMYGNNKGVIQSISDYSVDINEASNNLKSSANELKIEFDKIVDIMTAVNEDMMNSSAATQQLSASVEQVAMSTDSLNDETKGSLDLAIDIQKRATEIGKNSQEAFDKSQTLQSSFETKLEDSIAQSKVVENIGEMASVIADIADQITLLSLNASIEAARAGEQGKGFAVVATEIGKLAGQTTDSVEKIQETISGIQDAFEGLATNAKSLLDYVSNTVTPDYKNFVGVAERYGQDAESIKETSEKLSNMTESIQEIMNEVKSAIQNIAEATQNTAANSGEVMDSVSELSETVTEINGMSDKQNGIAQDLTRVVSQFRLDTETAE</sequence>
<protein>
    <submittedName>
        <fullName evidence="8">Methyl-accepting chemotaxis protein</fullName>
    </submittedName>
</protein>
<dbReference type="PROSITE" id="PS50885">
    <property type="entry name" value="HAMP"/>
    <property type="match status" value="1"/>
</dbReference>
<dbReference type="Pfam" id="PF00015">
    <property type="entry name" value="MCPsignal"/>
    <property type="match status" value="1"/>
</dbReference>
<evidence type="ECO:0000256" key="1">
    <source>
        <dbReference type="ARBA" id="ARBA00023224"/>
    </source>
</evidence>
<dbReference type="RefSeq" id="WP_074792293.1">
    <property type="nucleotide sequence ID" value="NZ_FNZX01000021.1"/>
</dbReference>
<feature type="transmembrane region" description="Helical" evidence="5">
    <location>
        <begin position="304"/>
        <end position="327"/>
    </location>
</feature>
<evidence type="ECO:0000313" key="8">
    <source>
        <dbReference type="EMBL" id="SEL06765.1"/>
    </source>
</evidence>
<dbReference type="Pfam" id="PF00672">
    <property type="entry name" value="HAMP"/>
    <property type="match status" value="1"/>
</dbReference>
<proteinExistence type="inferred from homology"/>
<dbReference type="AlphaFoldDB" id="A0A1H7M7Q9"/>
<dbReference type="Gene3D" id="3.30.450.20">
    <property type="entry name" value="PAS domain"/>
    <property type="match status" value="1"/>
</dbReference>
<evidence type="ECO:0000256" key="3">
    <source>
        <dbReference type="PROSITE-ProRule" id="PRU00284"/>
    </source>
</evidence>
<dbReference type="PROSITE" id="PS50111">
    <property type="entry name" value="CHEMOTAXIS_TRANSDUC_2"/>
    <property type="match status" value="1"/>
</dbReference>
<keyword evidence="9" id="KW-1185">Reference proteome</keyword>
<evidence type="ECO:0000313" key="9">
    <source>
        <dbReference type="Proteomes" id="UP000182321"/>
    </source>
</evidence>
<feature type="domain" description="HAMP" evidence="7">
    <location>
        <begin position="324"/>
        <end position="377"/>
    </location>
</feature>
<keyword evidence="5" id="KW-0812">Transmembrane</keyword>
<dbReference type="Proteomes" id="UP000182321">
    <property type="component" value="Unassembled WGS sequence"/>
</dbReference>
<dbReference type="GO" id="GO:0007165">
    <property type="term" value="P:signal transduction"/>
    <property type="evidence" value="ECO:0007669"/>
    <property type="project" value="UniProtKB-KW"/>
</dbReference>
<organism evidence="8 9">
    <name type="scientific">Pseudobutyrivibrio ruminis</name>
    <dbReference type="NCBI Taxonomy" id="46206"/>
    <lineage>
        <taxon>Bacteria</taxon>
        <taxon>Bacillati</taxon>
        <taxon>Bacillota</taxon>
        <taxon>Clostridia</taxon>
        <taxon>Lachnospirales</taxon>
        <taxon>Lachnospiraceae</taxon>
        <taxon>Pseudobutyrivibrio</taxon>
    </lineage>
</organism>
<evidence type="ECO:0000259" key="6">
    <source>
        <dbReference type="PROSITE" id="PS50111"/>
    </source>
</evidence>
<keyword evidence="4" id="KW-0175">Coiled coil</keyword>
<dbReference type="PANTHER" id="PTHR32089:SF112">
    <property type="entry name" value="LYSOZYME-LIKE PROTEIN-RELATED"/>
    <property type="match status" value="1"/>
</dbReference>
<accession>A0A1H7M7Q9</accession>
<dbReference type="CDD" id="cd12913">
    <property type="entry name" value="PDC1_MCP_like"/>
    <property type="match status" value="1"/>
</dbReference>
<keyword evidence="1 3" id="KW-0807">Transducer</keyword>
<evidence type="ECO:0000256" key="5">
    <source>
        <dbReference type="SAM" id="Phobius"/>
    </source>
</evidence>
<dbReference type="Gene3D" id="6.10.340.10">
    <property type="match status" value="1"/>
</dbReference>
<keyword evidence="5" id="KW-1133">Transmembrane helix</keyword>
<dbReference type="CDD" id="cd12912">
    <property type="entry name" value="PDC2_MCP_like"/>
    <property type="match status" value="1"/>
</dbReference>
<reference evidence="9" key="1">
    <citation type="submission" date="2016-10" db="EMBL/GenBank/DDBJ databases">
        <authorList>
            <person name="Varghese N."/>
        </authorList>
    </citation>
    <scope>NUCLEOTIDE SEQUENCE [LARGE SCALE GENOMIC DNA]</scope>
    <source>
        <strain evidence="9">ACV-9</strain>
    </source>
</reference>
<dbReference type="EMBL" id="FNZX01000021">
    <property type="protein sequence ID" value="SEL06765.1"/>
    <property type="molecule type" value="Genomic_DNA"/>
</dbReference>
<dbReference type="SUPFAM" id="SSF58104">
    <property type="entry name" value="Methyl-accepting chemotaxis protein (MCP) signaling domain"/>
    <property type="match status" value="1"/>
</dbReference>
<evidence type="ECO:0000256" key="2">
    <source>
        <dbReference type="ARBA" id="ARBA00029447"/>
    </source>
</evidence>
<dbReference type="GO" id="GO:0016020">
    <property type="term" value="C:membrane"/>
    <property type="evidence" value="ECO:0007669"/>
    <property type="project" value="InterPro"/>
</dbReference>
<feature type="coiled-coil region" evidence="4">
    <location>
        <begin position="604"/>
        <end position="638"/>
    </location>
</feature>